<dbReference type="InterPro" id="IPR007709">
    <property type="entry name" value="N-FG_amidohydro"/>
</dbReference>
<sequence length="254" mass="29228">MTGPAVVKILVTCEHATNRVPPEFFRWLDSPGARADLRSHRGYDPGADEASRELAGRLKCHRIVGQQSRLLIDLNRSLGHQELFSKYTVGLDPAIKERVVADYYEPYRQQVRQWIVDQPKGCPVLHLSVHTFTPRYRGKHRQVDVGLLYDPKREAERQLCQDWARRFRRQQRQLCVRMNQPYRGIDDGFTTCLRQLDSSPQYAGVEIEINHRFFKNNASRFLSIVRSLADSLRAIPSMPWAGATPPVAVSTQPH</sequence>
<evidence type="ECO:0000313" key="1">
    <source>
        <dbReference type="EMBL" id="TWT71888.1"/>
    </source>
</evidence>
<dbReference type="Proteomes" id="UP000317238">
    <property type="component" value="Unassembled WGS sequence"/>
</dbReference>
<name>A0A5C5YAD6_9PLAN</name>
<dbReference type="RefSeq" id="WP_146440058.1">
    <property type="nucleotide sequence ID" value="NZ_SJPL01000001.1"/>
</dbReference>
<evidence type="ECO:0000313" key="2">
    <source>
        <dbReference type="Proteomes" id="UP000317238"/>
    </source>
</evidence>
<dbReference type="Gene3D" id="3.40.630.40">
    <property type="entry name" value="Zn-dependent exopeptidases"/>
    <property type="match status" value="1"/>
</dbReference>
<keyword evidence="2" id="KW-1185">Reference proteome</keyword>
<reference evidence="1 2" key="1">
    <citation type="submission" date="2019-02" db="EMBL/GenBank/DDBJ databases">
        <title>Deep-cultivation of Planctomycetes and their phenomic and genomic characterization uncovers novel biology.</title>
        <authorList>
            <person name="Wiegand S."/>
            <person name="Jogler M."/>
            <person name="Boedeker C."/>
            <person name="Pinto D."/>
            <person name="Vollmers J."/>
            <person name="Rivas-Marin E."/>
            <person name="Kohn T."/>
            <person name="Peeters S.H."/>
            <person name="Heuer A."/>
            <person name="Rast P."/>
            <person name="Oberbeckmann S."/>
            <person name="Bunk B."/>
            <person name="Jeske O."/>
            <person name="Meyerdierks A."/>
            <person name="Storesund J.E."/>
            <person name="Kallscheuer N."/>
            <person name="Luecker S."/>
            <person name="Lage O.M."/>
            <person name="Pohl T."/>
            <person name="Merkel B.J."/>
            <person name="Hornburger P."/>
            <person name="Mueller R.-W."/>
            <person name="Bruemmer F."/>
            <person name="Labrenz M."/>
            <person name="Spormann A.M."/>
            <person name="Op Den Camp H."/>
            <person name="Overmann J."/>
            <person name="Amann R."/>
            <person name="Jetten M.S.M."/>
            <person name="Mascher T."/>
            <person name="Medema M.H."/>
            <person name="Devos D.P."/>
            <person name="Kaster A.-K."/>
            <person name="Ovreas L."/>
            <person name="Rohde M."/>
            <person name="Galperin M.Y."/>
            <person name="Jogler C."/>
        </authorList>
    </citation>
    <scope>NUCLEOTIDE SEQUENCE [LARGE SCALE GENOMIC DNA]</scope>
    <source>
        <strain evidence="1 2">Pan14r</strain>
    </source>
</reference>
<dbReference type="GO" id="GO:0016787">
    <property type="term" value="F:hydrolase activity"/>
    <property type="evidence" value="ECO:0007669"/>
    <property type="project" value="UniProtKB-KW"/>
</dbReference>
<gene>
    <name evidence="1" type="ORF">Pan14r_42050</name>
</gene>
<accession>A0A5C5YAD6</accession>
<organism evidence="1 2">
    <name type="scientific">Crateriforma conspicua</name>
    <dbReference type="NCBI Taxonomy" id="2527996"/>
    <lineage>
        <taxon>Bacteria</taxon>
        <taxon>Pseudomonadati</taxon>
        <taxon>Planctomycetota</taxon>
        <taxon>Planctomycetia</taxon>
        <taxon>Planctomycetales</taxon>
        <taxon>Planctomycetaceae</taxon>
        <taxon>Crateriforma</taxon>
    </lineage>
</organism>
<keyword evidence="1" id="KW-0378">Hydrolase</keyword>
<dbReference type="SUPFAM" id="SSF53187">
    <property type="entry name" value="Zn-dependent exopeptidases"/>
    <property type="match status" value="1"/>
</dbReference>
<dbReference type="EMBL" id="SJPL01000001">
    <property type="protein sequence ID" value="TWT71888.1"/>
    <property type="molecule type" value="Genomic_DNA"/>
</dbReference>
<dbReference type="AlphaFoldDB" id="A0A5C5YAD6"/>
<protein>
    <submittedName>
        <fullName evidence="1">N-formylglutamate amidohydrolase</fullName>
    </submittedName>
</protein>
<dbReference type="Pfam" id="PF05013">
    <property type="entry name" value="FGase"/>
    <property type="match status" value="1"/>
</dbReference>
<proteinExistence type="predicted"/>
<comment type="caution">
    <text evidence="1">The sequence shown here is derived from an EMBL/GenBank/DDBJ whole genome shotgun (WGS) entry which is preliminary data.</text>
</comment>
<dbReference type="OrthoDB" id="9815326at2"/>